<dbReference type="EMBL" id="JADIIL010000011">
    <property type="protein sequence ID" value="MBF4474279.1"/>
    <property type="molecule type" value="Genomic_DNA"/>
</dbReference>
<dbReference type="InterPro" id="IPR011495">
    <property type="entry name" value="Sig_transdc_His_kin_sub2_dim/P"/>
</dbReference>
<dbReference type="SUPFAM" id="SSF55785">
    <property type="entry name" value="PYP-like sensor domain (PAS domain)"/>
    <property type="match status" value="1"/>
</dbReference>
<dbReference type="PANTHER" id="PTHR43065">
    <property type="entry name" value="SENSOR HISTIDINE KINASE"/>
    <property type="match status" value="1"/>
</dbReference>
<feature type="domain" description="PAS" evidence="2">
    <location>
        <begin position="34"/>
        <end position="80"/>
    </location>
</feature>
<dbReference type="InterPro" id="IPR000014">
    <property type="entry name" value="PAS"/>
</dbReference>
<evidence type="ECO:0000313" key="4">
    <source>
        <dbReference type="Proteomes" id="UP000606900"/>
    </source>
</evidence>
<proteinExistence type="predicted"/>
<dbReference type="PROSITE" id="PS50112">
    <property type="entry name" value="PAS"/>
    <property type="match status" value="1"/>
</dbReference>
<keyword evidence="1" id="KW-0175">Coiled coil</keyword>
<dbReference type="Gene3D" id="3.30.565.10">
    <property type="entry name" value="Histidine kinase-like ATPase, C-terminal domain"/>
    <property type="match status" value="1"/>
</dbReference>
<sequence>MINMLKKKSAPTNPNTGLGENIDKAGLKTLLAKSRVNLNDIISTSSAPQFIINQDHKIVYWNRALEELSNITADNILGTNKQWKVFYNTRRPCMADFIVNGRLEDIPKWYGTEDGSKFMLKYQGKSESKGLGNSCEAVAFFPRMGKKGKWLHFTAMAIKDFKGDVIGAVQSFEDVTKEIKLQKQLLEALEEKEVLLREIQHRIKSDLQIIRAMIHFQSYYIDQDPSLELFKEIQNHVNSMTRIHEKLYRSKDLTNINMENFIKSLVIDLFRIHGVDNNRVNVGVNAKVMLNINTAIPCGLMINELVTSSIRRNLQSTSSEDNEGESFREMDKITIKIIPQGESFLMTVYDNAPVLLESFNLQDKTLSMWFVNKLAAQLGGLVDLKQDNGTLFNITFREMKFEEEF</sequence>
<dbReference type="PANTHER" id="PTHR43065:SF23">
    <property type="entry name" value="SENSOR HISTIDINE KINASE PDTAS"/>
    <property type="match status" value="1"/>
</dbReference>
<protein>
    <submittedName>
        <fullName evidence="3">PAS domain-containing protein</fullName>
    </submittedName>
</protein>
<accession>A0A843AHN5</accession>
<dbReference type="AlphaFoldDB" id="A0A843AHN5"/>
<dbReference type="Gene3D" id="3.30.450.20">
    <property type="entry name" value="PAS domain"/>
    <property type="match status" value="1"/>
</dbReference>
<name>A0A843AHN5_METFO</name>
<reference evidence="3" key="1">
    <citation type="submission" date="2020-10" db="EMBL/GenBank/DDBJ databases">
        <title>Dehalococcoides mccartyi of a TCE/Cr reducing biochatode.</title>
        <authorList>
            <person name="Matturro B."/>
        </authorList>
    </citation>
    <scope>NUCLEOTIDE SEQUENCE</scope>
    <source>
        <strain evidence="3">Bin2</strain>
    </source>
</reference>
<dbReference type="Pfam" id="PF07568">
    <property type="entry name" value="HisKA_2"/>
    <property type="match status" value="1"/>
</dbReference>
<dbReference type="Pfam" id="PF13426">
    <property type="entry name" value="PAS_9"/>
    <property type="match status" value="1"/>
</dbReference>
<dbReference type="CDD" id="cd00130">
    <property type="entry name" value="PAS"/>
    <property type="match status" value="1"/>
</dbReference>
<evidence type="ECO:0000313" key="3">
    <source>
        <dbReference type="EMBL" id="MBF4474279.1"/>
    </source>
</evidence>
<dbReference type="InterPro" id="IPR035965">
    <property type="entry name" value="PAS-like_dom_sf"/>
</dbReference>
<organism evidence="3 4">
    <name type="scientific">Methanobacterium formicicum</name>
    <dbReference type="NCBI Taxonomy" id="2162"/>
    <lineage>
        <taxon>Archaea</taxon>
        <taxon>Methanobacteriati</taxon>
        <taxon>Methanobacteriota</taxon>
        <taxon>Methanomada group</taxon>
        <taxon>Methanobacteria</taxon>
        <taxon>Methanobacteriales</taxon>
        <taxon>Methanobacteriaceae</taxon>
        <taxon>Methanobacterium</taxon>
    </lineage>
</organism>
<evidence type="ECO:0000259" key="2">
    <source>
        <dbReference type="PROSITE" id="PS50112"/>
    </source>
</evidence>
<dbReference type="Proteomes" id="UP000606900">
    <property type="component" value="Unassembled WGS sequence"/>
</dbReference>
<feature type="coiled-coil region" evidence="1">
    <location>
        <begin position="172"/>
        <end position="202"/>
    </location>
</feature>
<comment type="caution">
    <text evidence="3">The sequence shown here is derived from an EMBL/GenBank/DDBJ whole genome shotgun (WGS) entry which is preliminary data.</text>
</comment>
<dbReference type="InterPro" id="IPR036890">
    <property type="entry name" value="HATPase_C_sf"/>
</dbReference>
<evidence type="ECO:0000256" key="1">
    <source>
        <dbReference type="SAM" id="Coils"/>
    </source>
</evidence>
<gene>
    <name evidence="3" type="ORF">ISP06_02245</name>
</gene>